<dbReference type="InterPro" id="IPR004358">
    <property type="entry name" value="Sig_transdc_His_kin-like_C"/>
</dbReference>
<evidence type="ECO:0000256" key="2">
    <source>
        <dbReference type="ARBA" id="ARBA00012438"/>
    </source>
</evidence>
<name>A0ABQ6BC52_9BRAD</name>
<accession>A0ABQ6BC52</accession>
<comment type="caution">
    <text evidence="7">The sequence shown here is derived from an EMBL/GenBank/DDBJ whole genome shotgun (WGS) entry which is preliminary data.</text>
</comment>
<protein>
    <recommendedName>
        <fullName evidence="2">histidine kinase</fullName>
        <ecNumber evidence="2">2.7.13.3</ecNumber>
    </recommendedName>
</protein>
<keyword evidence="8" id="KW-1185">Reference proteome</keyword>
<evidence type="ECO:0000256" key="4">
    <source>
        <dbReference type="ARBA" id="ARBA00022777"/>
    </source>
</evidence>
<dbReference type="PROSITE" id="PS50109">
    <property type="entry name" value="HIS_KIN"/>
    <property type="match status" value="1"/>
</dbReference>
<dbReference type="Gene3D" id="3.30.565.10">
    <property type="entry name" value="Histidine kinase-like ATPase, C-terminal domain"/>
    <property type="match status" value="1"/>
</dbReference>
<dbReference type="EC" id="2.7.13.3" evidence="2"/>
<dbReference type="SMART" id="SM00387">
    <property type="entry name" value="HATPase_c"/>
    <property type="match status" value="1"/>
</dbReference>
<comment type="catalytic activity">
    <reaction evidence="1">
        <text>ATP + protein L-histidine = ADP + protein N-phospho-L-histidine.</text>
        <dbReference type="EC" id="2.7.13.3"/>
    </reaction>
</comment>
<keyword evidence="5" id="KW-0902">Two-component regulatory system</keyword>
<evidence type="ECO:0000256" key="5">
    <source>
        <dbReference type="ARBA" id="ARBA00023012"/>
    </source>
</evidence>
<dbReference type="InterPro" id="IPR003594">
    <property type="entry name" value="HATPase_dom"/>
</dbReference>
<reference evidence="8" key="1">
    <citation type="journal article" date="2019" name="Int. J. Syst. Evol. Microbiol.">
        <title>The Global Catalogue of Microorganisms (GCM) 10K type strain sequencing project: providing services to taxonomists for standard genome sequencing and annotation.</title>
        <authorList>
            <consortium name="The Broad Institute Genomics Platform"/>
            <consortium name="The Broad Institute Genome Sequencing Center for Infectious Disease"/>
            <person name="Wu L."/>
            <person name="Ma J."/>
        </authorList>
    </citation>
    <scope>NUCLEOTIDE SEQUENCE [LARGE SCALE GENOMIC DNA]</scope>
    <source>
        <strain evidence="8">NBRC 102520</strain>
    </source>
</reference>
<evidence type="ECO:0000256" key="3">
    <source>
        <dbReference type="ARBA" id="ARBA00022679"/>
    </source>
</evidence>
<organism evidence="7 8">
    <name type="scientific">Bradyrhizobium iriomotense</name>
    <dbReference type="NCBI Taxonomy" id="441950"/>
    <lineage>
        <taxon>Bacteria</taxon>
        <taxon>Pseudomonadati</taxon>
        <taxon>Pseudomonadota</taxon>
        <taxon>Alphaproteobacteria</taxon>
        <taxon>Hyphomicrobiales</taxon>
        <taxon>Nitrobacteraceae</taxon>
        <taxon>Bradyrhizobium</taxon>
    </lineage>
</organism>
<dbReference type="InterPro" id="IPR005467">
    <property type="entry name" value="His_kinase_dom"/>
</dbReference>
<dbReference type="EMBL" id="BSOW01000028">
    <property type="protein sequence ID" value="GLR89702.1"/>
    <property type="molecule type" value="Genomic_DNA"/>
</dbReference>
<dbReference type="Proteomes" id="UP001156905">
    <property type="component" value="Unassembled WGS sequence"/>
</dbReference>
<evidence type="ECO:0000256" key="1">
    <source>
        <dbReference type="ARBA" id="ARBA00000085"/>
    </source>
</evidence>
<dbReference type="InterPro" id="IPR050736">
    <property type="entry name" value="Sensor_HK_Regulatory"/>
</dbReference>
<feature type="domain" description="Histidine kinase" evidence="6">
    <location>
        <begin position="1"/>
        <end position="152"/>
    </location>
</feature>
<proteinExistence type="predicted"/>
<dbReference type="InterPro" id="IPR036890">
    <property type="entry name" value="HATPase_C_sf"/>
</dbReference>
<dbReference type="PANTHER" id="PTHR43711:SF1">
    <property type="entry name" value="HISTIDINE KINASE 1"/>
    <property type="match status" value="1"/>
</dbReference>
<evidence type="ECO:0000313" key="8">
    <source>
        <dbReference type="Proteomes" id="UP001156905"/>
    </source>
</evidence>
<dbReference type="PANTHER" id="PTHR43711">
    <property type="entry name" value="TWO-COMPONENT HISTIDINE KINASE"/>
    <property type="match status" value="1"/>
</dbReference>
<evidence type="ECO:0000259" key="6">
    <source>
        <dbReference type="PROSITE" id="PS50109"/>
    </source>
</evidence>
<keyword evidence="4" id="KW-0418">Kinase</keyword>
<sequence>MEPLDINDVVNEGIALVMSELKSQHVGLRAELAPALPAILGDRVQLQQVIINLVMNGIEVMQVIEDRPRELVIRSSKDDASYVQLAVSDGGIGMAEDDMDRVLDPFFTTKSSGLGMGLSICRSIVETHGGRLSIVRKPEPGVTFQFTLPLRKVTS</sequence>
<dbReference type="Pfam" id="PF02518">
    <property type="entry name" value="HATPase_c"/>
    <property type="match status" value="1"/>
</dbReference>
<dbReference type="PRINTS" id="PR00344">
    <property type="entry name" value="BCTRLSENSOR"/>
</dbReference>
<dbReference type="SUPFAM" id="SSF55874">
    <property type="entry name" value="ATPase domain of HSP90 chaperone/DNA topoisomerase II/histidine kinase"/>
    <property type="match status" value="1"/>
</dbReference>
<evidence type="ECO:0000313" key="7">
    <source>
        <dbReference type="EMBL" id="GLR89702.1"/>
    </source>
</evidence>
<gene>
    <name evidence="7" type="ORF">GCM10007857_64160</name>
</gene>
<keyword evidence="3" id="KW-0808">Transferase</keyword>